<name>A0A4Y7RBY6_9FIRM</name>
<keyword evidence="2" id="KW-1185">Reference proteome</keyword>
<dbReference type="Proteomes" id="UP000298324">
    <property type="component" value="Unassembled WGS sequence"/>
</dbReference>
<evidence type="ECO:0000313" key="2">
    <source>
        <dbReference type="Proteomes" id="UP000298324"/>
    </source>
</evidence>
<dbReference type="AlphaFoldDB" id="A0A4Y7RBY6"/>
<dbReference type="EMBL" id="QFGA01000001">
    <property type="protein sequence ID" value="TEB06528.1"/>
    <property type="molecule type" value="Genomic_DNA"/>
</dbReference>
<proteinExistence type="predicted"/>
<sequence length="209" mass="23233">MILSNNKILAAVFLIPAAILITAAGIYCGSRLAGQPGAHYFAVFQNQVDFLKPRVTSDTILTRERLFACEDVEVNEQEPAPEELRGLSRKELVEKFSPEGWEVTFNDPKSLILTGRSDQLCSKHKSYRHLGLFQGWLAIYEGPLGYNEKIIRVESITAADLPGELQVKLQQAMDFQKQAGAAADKLRGELEFETEEALNAALENIDEHG</sequence>
<comment type="caution">
    <text evidence="1">The sequence shown here is derived from an EMBL/GenBank/DDBJ whole genome shotgun (WGS) entry which is preliminary data.</text>
</comment>
<accession>A0A4Y7RBY6</accession>
<evidence type="ECO:0000313" key="1">
    <source>
        <dbReference type="EMBL" id="TEB06528.1"/>
    </source>
</evidence>
<evidence type="ECO:0008006" key="3">
    <source>
        <dbReference type="Google" id="ProtNLM"/>
    </source>
</evidence>
<organism evidence="1 2">
    <name type="scientific">Pelotomaculum schinkii</name>
    <dbReference type="NCBI Taxonomy" id="78350"/>
    <lineage>
        <taxon>Bacteria</taxon>
        <taxon>Bacillati</taxon>
        <taxon>Bacillota</taxon>
        <taxon>Clostridia</taxon>
        <taxon>Eubacteriales</taxon>
        <taxon>Desulfotomaculaceae</taxon>
        <taxon>Pelotomaculum</taxon>
    </lineage>
</organism>
<protein>
    <recommendedName>
        <fullName evidence="3">Bypass of forespore C C-terminal domain-containing protein</fullName>
    </recommendedName>
</protein>
<gene>
    <name evidence="1" type="ORF">Psch_00060</name>
</gene>
<reference evidence="1 2" key="1">
    <citation type="journal article" date="2018" name="Environ. Microbiol.">
        <title>Novel energy conservation strategies and behaviour of Pelotomaculum schinkii driving syntrophic propionate catabolism.</title>
        <authorList>
            <person name="Hidalgo-Ahumada C.A.P."/>
            <person name="Nobu M.K."/>
            <person name="Narihiro T."/>
            <person name="Tamaki H."/>
            <person name="Liu W.T."/>
            <person name="Kamagata Y."/>
            <person name="Stams A.J.M."/>
            <person name="Imachi H."/>
            <person name="Sousa D.Z."/>
        </authorList>
    </citation>
    <scope>NUCLEOTIDE SEQUENCE [LARGE SCALE GENOMIC DNA]</scope>
    <source>
        <strain evidence="1 2">HH</strain>
    </source>
</reference>